<protein>
    <recommendedName>
        <fullName evidence="4">M42 family peptidase</fullName>
    </recommendedName>
</protein>
<evidence type="ECO:0008006" key="4">
    <source>
        <dbReference type="Google" id="ProtNLM"/>
    </source>
</evidence>
<dbReference type="EMBL" id="BARV01034574">
    <property type="protein sequence ID" value="GAI48493.1"/>
    <property type="molecule type" value="Genomic_DNA"/>
</dbReference>
<name>X1NY35_9ZZZZ</name>
<dbReference type="GO" id="GO:0046872">
    <property type="term" value="F:metal ion binding"/>
    <property type="evidence" value="ECO:0007669"/>
    <property type="project" value="UniProtKB-KW"/>
</dbReference>
<keyword evidence="1" id="KW-0479">Metal-binding</keyword>
<dbReference type="Gene3D" id="3.40.630.10">
    <property type="entry name" value="Zn peptidases"/>
    <property type="match status" value="1"/>
</dbReference>
<reference evidence="3" key="1">
    <citation type="journal article" date="2014" name="Front. Microbiol.">
        <title>High frequency of phylogenetically diverse reductive dehalogenase-homologous genes in deep subseafloor sedimentary metagenomes.</title>
        <authorList>
            <person name="Kawai M."/>
            <person name="Futagami T."/>
            <person name="Toyoda A."/>
            <person name="Takaki Y."/>
            <person name="Nishi S."/>
            <person name="Hori S."/>
            <person name="Arai W."/>
            <person name="Tsubouchi T."/>
            <person name="Morono Y."/>
            <person name="Uchiyama I."/>
            <person name="Ito T."/>
            <person name="Fujiyama A."/>
            <person name="Inagaki F."/>
            <person name="Takami H."/>
        </authorList>
    </citation>
    <scope>NUCLEOTIDE SEQUENCE</scope>
    <source>
        <strain evidence="3">Expedition CK06-06</strain>
    </source>
</reference>
<dbReference type="AlphaFoldDB" id="X1NY35"/>
<dbReference type="InterPro" id="IPR008007">
    <property type="entry name" value="Peptidase_M42"/>
</dbReference>
<accession>X1NY35</accession>
<dbReference type="InterPro" id="IPR051464">
    <property type="entry name" value="Peptidase_M42_aminopept"/>
</dbReference>
<evidence type="ECO:0000256" key="1">
    <source>
        <dbReference type="ARBA" id="ARBA00022723"/>
    </source>
</evidence>
<feature type="non-terminal residue" evidence="3">
    <location>
        <position position="1"/>
    </location>
</feature>
<evidence type="ECO:0000313" key="3">
    <source>
        <dbReference type="EMBL" id="GAI48493.1"/>
    </source>
</evidence>
<evidence type="ECO:0000256" key="2">
    <source>
        <dbReference type="ARBA" id="ARBA00022801"/>
    </source>
</evidence>
<organism evidence="3">
    <name type="scientific">marine sediment metagenome</name>
    <dbReference type="NCBI Taxonomy" id="412755"/>
    <lineage>
        <taxon>unclassified sequences</taxon>
        <taxon>metagenomes</taxon>
        <taxon>ecological metagenomes</taxon>
    </lineage>
</organism>
<dbReference type="PANTHER" id="PTHR32481">
    <property type="entry name" value="AMINOPEPTIDASE"/>
    <property type="match status" value="1"/>
</dbReference>
<gene>
    <name evidence="3" type="ORF">S06H3_54112</name>
</gene>
<dbReference type="PANTHER" id="PTHR32481:SF20">
    <property type="entry name" value="AMINOPEPTIDASE YSDC"/>
    <property type="match status" value="1"/>
</dbReference>
<dbReference type="SUPFAM" id="SSF53187">
    <property type="entry name" value="Zn-dependent exopeptidases"/>
    <property type="match status" value="1"/>
</dbReference>
<proteinExistence type="predicted"/>
<dbReference type="Pfam" id="PF05343">
    <property type="entry name" value="Peptidase_M42"/>
    <property type="match status" value="1"/>
</dbReference>
<comment type="caution">
    <text evidence="3">The sequence shown here is derived from an EMBL/GenBank/DDBJ whole genome shotgun (WGS) entry which is preliminary data.</text>
</comment>
<dbReference type="GO" id="GO:0016787">
    <property type="term" value="F:hydrolase activity"/>
    <property type="evidence" value="ECO:0007669"/>
    <property type="project" value="UniProtKB-KW"/>
</dbReference>
<sequence length="74" mass="7960">IPYQLSGEAKATPTDANVIQISRAGVAAGLVSVPLRYLHTPVEVLSLRDLENVVKLLSAFVQRLNGKMSFIPGE</sequence>
<keyword evidence="2" id="KW-0378">Hydrolase</keyword>